<comment type="caution">
    <text evidence="3">The sequence shown here is derived from an EMBL/GenBank/DDBJ whole genome shotgun (WGS) entry which is preliminary data.</text>
</comment>
<reference evidence="3" key="3">
    <citation type="submission" date="2018-04" db="EMBL/GenBank/DDBJ databases">
        <authorList>
            <person name="Sheh A."/>
            <person name="Shen Z."/>
            <person name="Mannion A.J."/>
            <person name="Fox J.G."/>
        </authorList>
    </citation>
    <scope>NUCLEOTIDE SEQUENCE</scope>
    <source>
        <strain evidence="3">MIT 97-6194</strain>
    </source>
</reference>
<protein>
    <recommendedName>
        <fullName evidence="1">Thiamine phosphate synthase/TenI domain-containing protein</fullName>
    </recommendedName>
</protein>
<sequence>MFAYLITKDNFFSQKVLKNATLKIQQFNAKYNQNIILKYACLRYINGKDSIKNDIDSIESFCNICTEFNITPLFNLSENILEISQLLSQKTINVGIHLKDSMLDIIDNQNIVNLKPKFYSAHSLDSITLALSKNIDYVTISPIYYDKYNKALGVNYLANLDSNLKSKLIALGGINTESKIIEIKKLNLAGFASISYFL</sequence>
<dbReference type="SUPFAM" id="SSF51391">
    <property type="entry name" value="Thiamin phosphate synthase"/>
    <property type="match status" value="1"/>
</dbReference>
<name>A0A347VQ14_9HELI</name>
<dbReference type="InterPro" id="IPR036206">
    <property type="entry name" value="ThiamineP_synth_sf"/>
</dbReference>
<reference evidence="3 4" key="2">
    <citation type="journal article" date="2016" name="Infect. Immun.">
        <title>Helicobacter saguini, a Novel Helicobacter Isolated from Cotton-Top Tamarins with Ulcerative Colitis, Has Proinflammatory Properties and Induces Typhlocolitis and Dysplasia in Gnotobiotic IL-10-/- Mice.</title>
        <authorList>
            <person name="Shen Z."/>
            <person name="Mannion A."/>
            <person name="Whary M.T."/>
            <person name="Muthupalani S."/>
            <person name="Sheh A."/>
            <person name="Feng Y."/>
            <person name="Gong G."/>
            <person name="Vandamme P."/>
            <person name="Holcombe H.R."/>
            <person name="Paster B.J."/>
            <person name="Fox J.G."/>
        </authorList>
    </citation>
    <scope>NUCLEOTIDE SEQUENCE [LARGE SCALE GENOMIC DNA]</scope>
    <source>
        <strain evidence="3 4">MIT 97-6194</strain>
    </source>
</reference>
<evidence type="ECO:0000313" key="5">
    <source>
        <dbReference type="Proteomes" id="UP000477070"/>
    </source>
</evidence>
<keyword evidence="4" id="KW-1185">Reference proteome</keyword>
<dbReference type="InterPro" id="IPR013785">
    <property type="entry name" value="Aldolase_TIM"/>
</dbReference>
<dbReference type="EMBL" id="JRMP02000003">
    <property type="protein sequence ID" value="TLD95278.1"/>
    <property type="molecule type" value="Genomic_DNA"/>
</dbReference>
<dbReference type="AlphaFoldDB" id="A0A347VQ14"/>
<dbReference type="GO" id="GO:0009228">
    <property type="term" value="P:thiamine biosynthetic process"/>
    <property type="evidence" value="ECO:0007669"/>
    <property type="project" value="UniProtKB-KW"/>
</dbReference>
<dbReference type="Proteomes" id="UP000477070">
    <property type="component" value="Unassembled WGS sequence"/>
</dbReference>
<evidence type="ECO:0000313" key="4">
    <source>
        <dbReference type="Proteomes" id="UP000029714"/>
    </source>
</evidence>
<dbReference type="Proteomes" id="UP000029714">
    <property type="component" value="Unassembled WGS sequence"/>
</dbReference>
<dbReference type="InterPro" id="IPR022998">
    <property type="entry name" value="ThiamineP_synth_TenI"/>
</dbReference>
<reference evidence="2 5" key="4">
    <citation type="submission" date="2019-12" db="EMBL/GenBank/DDBJ databases">
        <title>Multi-Generational Helicobacter saguini Isolates.</title>
        <authorList>
            <person name="Mannion A."/>
            <person name="Shen Z."/>
            <person name="Fox J.G."/>
        </authorList>
    </citation>
    <scope>NUCLEOTIDE SEQUENCE [LARGE SCALE GENOMIC DNA]</scope>
    <source>
        <strain evidence="2">16-048</strain>
        <strain evidence="5">16-048 (F4)</strain>
    </source>
</reference>
<dbReference type="RefSeq" id="WP_052062503.1">
    <property type="nucleotide sequence ID" value="NZ_JRMP02000003.1"/>
</dbReference>
<dbReference type="Gene3D" id="3.20.20.70">
    <property type="entry name" value="Aldolase class I"/>
    <property type="match status" value="1"/>
</dbReference>
<proteinExistence type="predicted"/>
<evidence type="ECO:0000313" key="3">
    <source>
        <dbReference type="EMBL" id="TLD95278.1"/>
    </source>
</evidence>
<dbReference type="OrthoDB" id="5329602at2"/>
<accession>A0A347VQ14</accession>
<evidence type="ECO:0000313" key="2">
    <source>
        <dbReference type="EMBL" id="MWV70327.1"/>
    </source>
</evidence>
<dbReference type="EMBL" id="QBIU01000002">
    <property type="protein sequence ID" value="MWV70327.1"/>
    <property type="molecule type" value="Genomic_DNA"/>
</dbReference>
<feature type="domain" description="Thiamine phosphate synthase/TenI" evidence="1">
    <location>
        <begin position="95"/>
        <end position="195"/>
    </location>
</feature>
<evidence type="ECO:0000259" key="1">
    <source>
        <dbReference type="Pfam" id="PF02581"/>
    </source>
</evidence>
<organism evidence="3 4">
    <name type="scientific">Helicobacter saguini</name>
    <dbReference type="NCBI Taxonomy" id="1548018"/>
    <lineage>
        <taxon>Bacteria</taxon>
        <taxon>Pseudomonadati</taxon>
        <taxon>Campylobacterota</taxon>
        <taxon>Epsilonproteobacteria</taxon>
        <taxon>Campylobacterales</taxon>
        <taxon>Helicobacteraceae</taxon>
        <taxon>Helicobacter</taxon>
    </lineage>
</organism>
<gene>
    <name evidence="2" type="ORF">DCO61_10020</name>
    <name evidence="3" type="ORF">LS64_002675</name>
</gene>
<dbReference type="Pfam" id="PF02581">
    <property type="entry name" value="TMP-TENI"/>
    <property type="match status" value="1"/>
</dbReference>
<reference evidence="3 4" key="1">
    <citation type="journal article" date="2014" name="Genome Announc.">
        <title>Draft genome sequences of eight enterohepatic helicobacter species isolated from both laboratory and wild rodents.</title>
        <authorList>
            <person name="Sheh A."/>
            <person name="Shen Z."/>
            <person name="Fox J.G."/>
        </authorList>
    </citation>
    <scope>NUCLEOTIDE SEQUENCE [LARGE SCALE GENOMIC DNA]</scope>
    <source>
        <strain evidence="3 4">MIT 97-6194</strain>
    </source>
</reference>